<proteinExistence type="predicted"/>
<accession>A0ABQ9JTG2</accession>
<evidence type="ECO:0000313" key="2">
    <source>
        <dbReference type="Proteomes" id="UP001162164"/>
    </source>
</evidence>
<sequence length="91" mass="10680">MKVTVVEECPWKEASLVMTKCKIINREFRLGKYLLLIRCLNLQCKALSTRNKRKIKDFNSEVDRLKHYSSAQLYKDADYLSLRQGKSVPNI</sequence>
<name>A0ABQ9JTG2_9CUCU</name>
<dbReference type="EMBL" id="JAPWTJ010000219">
    <property type="protein sequence ID" value="KAJ8980942.1"/>
    <property type="molecule type" value="Genomic_DNA"/>
</dbReference>
<organism evidence="1 2">
    <name type="scientific">Molorchus minor</name>
    <dbReference type="NCBI Taxonomy" id="1323400"/>
    <lineage>
        <taxon>Eukaryota</taxon>
        <taxon>Metazoa</taxon>
        <taxon>Ecdysozoa</taxon>
        <taxon>Arthropoda</taxon>
        <taxon>Hexapoda</taxon>
        <taxon>Insecta</taxon>
        <taxon>Pterygota</taxon>
        <taxon>Neoptera</taxon>
        <taxon>Endopterygota</taxon>
        <taxon>Coleoptera</taxon>
        <taxon>Polyphaga</taxon>
        <taxon>Cucujiformia</taxon>
        <taxon>Chrysomeloidea</taxon>
        <taxon>Cerambycidae</taxon>
        <taxon>Lamiinae</taxon>
        <taxon>Monochamini</taxon>
        <taxon>Molorchus</taxon>
    </lineage>
</organism>
<reference evidence="1" key="1">
    <citation type="journal article" date="2023" name="Insect Mol. Biol.">
        <title>Genome sequencing provides insights into the evolution of gene families encoding plant cell wall-degrading enzymes in longhorned beetles.</title>
        <authorList>
            <person name="Shin N.R."/>
            <person name="Okamura Y."/>
            <person name="Kirsch R."/>
            <person name="Pauchet Y."/>
        </authorList>
    </citation>
    <scope>NUCLEOTIDE SEQUENCE</scope>
    <source>
        <strain evidence="1">MMC_N1</strain>
    </source>
</reference>
<dbReference type="Proteomes" id="UP001162164">
    <property type="component" value="Unassembled WGS sequence"/>
</dbReference>
<keyword evidence="2" id="KW-1185">Reference proteome</keyword>
<evidence type="ECO:0000313" key="1">
    <source>
        <dbReference type="EMBL" id="KAJ8980942.1"/>
    </source>
</evidence>
<comment type="caution">
    <text evidence="1">The sequence shown here is derived from an EMBL/GenBank/DDBJ whole genome shotgun (WGS) entry which is preliminary data.</text>
</comment>
<protein>
    <submittedName>
        <fullName evidence="1">Uncharacterized protein</fullName>
    </submittedName>
</protein>
<gene>
    <name evidence="1" type="ORF">NQ317_000265</name>
</gene>